<name>B2IKK6_BEII9</name>
<dbReference type="PRINTS" id="PR00420">
    <property type="entry name" value="RNGMNOXGNASE"/>
</dbReference>
<dbReference type="SUPFAM" id="SSF51905">
    <property type="entry name" value="FAD/NAD(P)-binding domain"/>
    <property type="match status" value="1"/>
</dbReference>
<gene>
    <name evidence="9" type="ordered locus">Bind_1405</name>
</gene>
<dbReference type="eggNOG" id="COG0654">
    <property type="taxonomic scope" value="Bacteria"/>
</dbReference>
<reference evidence="9 10" key="2">
    <citation type="journal article" date="2010" name="J. Bacteriol.">
        <title>Complete genome sequence of Beijerinckia indica subsp. indica.</title>
        <authorList>
            <person name="Tamas I."/>
            <person name="Dedysh S.N."/>
            <person name="Liesack W."/>
            <person name="Stott M.B."/>
            <person name="Alam M."/>
            <person name="Murrell J.C."/>
            <person name="Dunfield P.F."/>
        </authorList>
    </citation>
    <scope>NUCLEOTIDE SEQUENCE [LARGE SCALE GENOMIC DNA]</scope>
    <source>
        <strain evidence="10">ATCC 9039 / DSM 1715 / NCIMB 8712</strain>
    </source>
</reference>
<dbReference type="KEGG" id="bid:Bind_1405"/>
<comment type="pathway">
    <text evidence="2">Cofactor biosynthesis; ubiquinone biosynthesis.</text>
</comment>
<evidence type="ECO:0000256" key="3">
    <source>
        <dbReference type="ARBA" id="ARBA00005349"/>
    </source>
</evidence>
<evidence type="ECO:0000256" key="4">
    <source>
        <dbReference type="ARBA" id="ARBA00022630"/>
    </source>
</evidence>
<dbReference type="InterPro" id="IPR002938">
    <property type="entry name" value="FAD-bd"/>
</dbReference>
<evidence type="ECO:0000256" key="7">
    <source>
        <dbReference type="ARBA" id="ARBA00023033"/>
    </source>
</evidence>
<evidence type="ECO:0000313" key="9">
    <source>
        <dbReference type="EMBL" id="ACB95045.1"/>
    </source>
</evidence>
<dbReference type="PANTHER" id="PTHR43876">
    <property type="entry name" value="UBIQUINONE BIOSYNTHESIS MONOOXYGENASE COQ6, MITOCHONDRIAL"/>
    <property type="match status" value="1"/>
</dbReference>
<proteinExistence type="inferred from homology"/>
<dbReference type="EMBL" id="CP001016">
    <property type="protein sequence ID" value="ACB95045.1"/>
    <property type="molecule type" value="Genomic_DNA"/>
</dbReference>
<dbReference type="STRING" id="395963.Bind_1405"/>
<keyword evidence="5" id="KW-0274">FAD</keyword>
<dbReference type="Proteomes" id="UP000001695">
    <property type="component" value="Chromosome"/>
</dbReference>
<evidence type="ECO:0000256" key="1">
    <source>
        <dbReference type="ARBA" id="ARBA00001974"/>
    </source>
</evidence>
<keyword evidence="6" id="KW-0560">Oxidoreductase</keyword>
<keyword evidence="7" id="KW-0503">Monooxygenase</keyword>
<dbReference type="Pfam" id="PF01494">
    <property type="entry name" value="FAD_binding_3"/>
    <property type="match status" value="1"/>
</dbReference>
<keyword evidence="9" id="KW-0830">Ubiquinone</keyword>
<feature type="domain" description="FAD-binding" evidence="8">
    <location>
        <begin position="24"/>
        <end position="336"/>
    </location>
</feature>
<dbReference type="GO" id="GO:0071949">
    <property type="term" value="F:FAD binding"/>
    <property type="evidence" value="ECO:0007669"/>
    <property type="project" value="InterPro"/>
</dbReference>
<dbReference type="AlphaFoldDB" id="B2IKK6"/>
<accession>B2IKK6</accession>
<evidence type="ECO:0000256" key="6">
    <source>
        <dbReference type="ARBA" id="ARBA00023002"/>
    </source>
</evidence>
<evidence type="ECO:0000259" key="8">
    <source>
        <dbReference type="Pfam" id="PF01494"/>
    </source>
</evidence>
<keyword evidence="10" id="KW-1185">Reference proteome</keyword>
<dbReference type="PANTHER" id="PTHR43876:SF7">
    <property type="entry name" value="UBIQUINONE BIOSYNTHESIS MONOOXYGENASE COQ6, MITOCHONDRIAL"/>
    <property type="match status" value="1"/>
</dbReference>
<protein>
    <submittedName>
        <fullName evidence="9">Ubiquinone biosynthesis hydroxylase, UbiH/UbiF/VisC/COQ6 family</fullName>
    </submittedName>
</protein>
<dbReference type="InterPro" id="IPR051205">
    <property type="entry name" value="UbiH/COQ6_monooxygenase"/>
</dbReference>
<dbReference type="GO" id="GO:0006744">
    <property type="term" value="P:ubiquinone biosynthetic process"/>
    <property type="evidence" value="ECO:0007669"/>
    <property type="project" value="UniProtKB-UniPathway"/>
</dbReference>
<dbReference type="HOGENOM" id="CLU_009665_8_1_5"/>
<dbReference type="NCBIfam" id="TIGR01988">
    <property type="entry name" value="Ubi-OHases"/>
    <property type="match status" value="1"/>
</dbReference>
<comment type="similarity">
    <text evidence="3">Belongs to the UbiH/COQ6 family.</text>
</comment>
<dbReference type="GO" id="GO:0016705">
    <property type="term" value="F:oxidoreductase activity, acting on paired donors, with incorporation or reduction of molecular oxygen"/>
    <property type="evidence" value="ECO:0007669"/>
    <property type="project" value="InterPro"/>
</dbReference>
<keyword evidence="4" id="KW-0285">Flavoprotein</keyword>
<dbReference type="Gene3D" id="3.50.50.60">
    <property type="entry name" value="FAD/NAD(P)-binding domain"/>
    <property type="match status" value="2"/>
</dbReference>
<dbReference type="UniPathway" id="UPA00232"/>
<evidence type="ECO:0000313" key="10">
    <source>
        <dbReference type="Proteomes" id="UP000001695"/>
    </source>
</evidence>
<evidence type="ECO:0000256" key="5">
    <source>
        <dbReference type="ARBA" id="ARBA00022827"/>
    </source>
</evidence>
<evidence type="ECO:0000256" key="2">
    <source>
        <dbReference type="ARBA" id="ARBA00004749"/>
    </source>
</evidence>
<organism evidence="9 10">
    <name type="scientific">Beijerinckia indica subsp. indica (strain ATCC 9039 / DSM 1715 / NCIMB 8712)</name>
    <dbReference type="NCBI Taxonomy" id="395963"/>
    <lineage>
        <taxon>Bacteria</taxon>
        <taxon>Pseudomonadati</taxon>
        <taxon>Pseudomonadota</taxon>
        <taxon>Alphaproteobacteria</taxon>
        <taxon>Hyphomicrobiales</taxon>
        <taxon>Beijerinckiaceae</taxon>
        <taxon>Beijerinckia</taxon>
    </lineage>
</organism>
<dbReference type="InterPro" id="IPR036188">
    <property type="entry name" value="FAD/NAD-bd_sf"/>
</dbReference>
<sequence length="432" mass="46365">MMSSPVSVAASTSTPTFPAEPLVCDILVAGAGAAGLSVAIGLAKSGFSVICVGSTQTHPNGRTVALFEGSLRYYKALGLWPALRAHSAPLKEIRIIDATGARMPINAISFASREIGLPAFGENIENTPLVETLAGIARDLPNLRLHETLLKDIDFQSDRVEVILADGTGVTAKLIVAADGRASLARRKAGIGARTWPYPQVALTAFLDHERPHRFISTEYHTRFGPCTLVPLPPLDMHPHRSSLVWLMSEEQAKRRASLDNVLLAAEIEDQIQGSLGHLSLEEPRGFFPMSGMKVSRLTGHRIALLGEAAHVFPPLAAQGLNLSLRDSASLIECLEDARAAGHDIGAARVLASYARVRRSDIDLRTDGIDVLNRSLLSDFLPIDFLRGAGLAAFAAIGPLRRAIMREGVLPHGHLPRLMRQPVDAVTNSSCP</sequence>
<dbReference type="InterPro" id="IPR010971">
    <property type="entry name" value="UbiH/COQ6"/>
</dbReference>
<reference evidence="10" key="1">
    <citation type="submission" date="2008-03" db="EMBL/GenBank/DDBJ databases">
        <title>Complete sequence of chromosome of Beijerinckia indica subsp. indica ATCC 9039.</title>
        <authorList>
            <consortium name="US DOE Joint Genome Institute"/>
            <person name="Copeland A."/>
            <person name="Lucas S."/>
            <person name="Lapidus A."/>
            <person name="Glavina del Rio T."/>
            <person name="Dalin E."/>
            <person name="Tice H."/>
            <person name="Bruce D."/>
            <person name="Goodwin L."/>
            <person name="Pitluck S."/>
            <person name="LaButti K."/>
            <person name="Schmutz J."/>
            <person name="Larimer F."/>
            <person name="Land M."/>
            <person name="Hauser L."/>
            <person name="Kyrpides N."/>
            <person name="Mikhailova N."/>
            <person name="Dunfield P.F."/>
            <person name="Dedysh S.N."/>
            <person name="Liesack W."/>
            <person name="Saw J.H."/>
            <person name="Alam M."/>
            <person name="Chen Y."/>
            <person name="Murrell J.C."/>
            <person name="Richardson P."/>
        </authorList>
    </citation>
    <scope>NUCLEOTIDE SEQUENCE [LARGE SCALE GENOMIC DNA]</scope>
    <source>
        <strain evidence="10">ATCC 9039 / DSM 1715 / NCIMB 8712</strain>
    </source>
</reference>
<dbReference type="RefSeq" id="WP_012384402.1">
    <property type="nucleotide sequence ID" value="NC_010581.1"/>
</dbReference>
<dbReference type="GO" id="GO:0004497">
    <property type="term" value="F:monooxygenase activity"/>
    <property type="evidence" value="ECO:0007669"/>
    <property type="project" value="UniProtKB-KW"/>
</dbReference>
<comment type="cofactor">
    <cofactor evidence="1">
        <name>FAD</name>
        <dbReference type="ChEBI" id="CHEBI:57692"/>
    </cofactor>
</comment>